<sequence length="265" mass="29639">MVINYLSGVVEFKPWERSYTSPNEAVTARRTRSGKVSETWLQKRPPGRNLGEHRLVRRSGATSRGFGIELAHAQRPYNRSSYHIGGENTHIGLTKYNAPLMPFTGASCFIKLIRISNCDRIVVFHPPVKASVVNWIETMVEAKICQLQILLSSTVFLLFLPQRTDHTYEEFYGKGKKNKIIHIPKNSFWSPGMKLTREALLKATSAQTTALVAAAEAARSSLEISELAQKAQDISVKRALWALKTIKVAAKAEEVAVNAIQTMFI</sequence>
<name>A0AAD9V3A1_ACRCE</name>
<gene>
    <name evidence="1" type="ORF">P5673_017719</name>
</gene>
<reference evidence="1" key="2">
    <citation type="journal article" date="2023" name="Science">
        <title>Genomic signatures of disease resistance in endangered staghorn corals.</title>
        <authorList>
            <person name="Vollmer S.V."/>
            <person name="Selwyn J.D."/>
            <person name="Despard B.A."/>
            <person name="Roesel C.L."/>
        </authorList>
    </citation>
    <scope>NUCLEOTIDE SEQUENCE</scope>
    <source>
        <strain evidence="1">K2</strain>
    </source>
</reference>
<dbReference type="AlphaFoldDB" id="A0AAD9V3A1"/>
<dbReference type="Proteomes" id="UP001249851">
    <property type="component" value="Unassembled WGS sequence"/>
</dbReference>
<organism evidence="1 2">
    <name type="scientific">Acropora cervicornis</name>
    <name type="common">Staghorn coral</name>
    <dbReference type="NCBI Taxonomy" id="6130"/>
    <lineage>
        <taxon>Eukaryota</taxon>
        <taxon>Metazoa</taxon>
        <taxon>Cnidaria</taxon>
        <taxon>Anthozoa</taxon>
        <taxon>Hexacorallia</taxon>
        <taxon>Scleractinia</taxon>
        <taxon>Astrocoeniina</taxon>
        <taxon>Acroporidae</taxon>
        <taxon>Acropora</taxon>
    </lineage>
</organism>
<evidence type="ECO:0000313" key="1">
    <source>
        <dbReference type="EMBL" id="KAK2559636.1"/>
    </source>
</evidence>
<keyword evidence="2" id="KW-1185">Reference proteome</keyword>
<proteinExistence type="predicted"/>
<protein>
    <submittedName>
        <fullName evidence="1">Uncharacterized protein</fullName>
    </submittedName>
</protein>
<evidence type="ECO:0000313" key="2">
    <source>
        <dbReference type="Proteomes" id="UP001249851"/>
    </source>
</evidence>
<reference evidence="1" key="1">
    <citation type="journal article" date="2023" name="G3 (Bethesda)">
        <title>Whole genome assembly and annotation of the endangered Caribbean coral Acropora cervicornis.</title>
        <authorList>
            <person name="Selwyn J.D."/>
            <person name="Vollmer S.V."/>
        </authorList>
    </citation>
    <scope>NUCLEOTIDE SEQUENCE</scope>
    <source>
        <strain evidence="1">K2</strain>
    </source>
</reference>
<accession>A0AAD9V3A1</accession>
<dbReference type="EMBL" id="JARQWQ010000039">
    <property type="protein sequence ID" value="KAK2559636.1"/>
    <property type="molecule type" value="Genomic_DNA"/>
</dbReference>
<comment type="caution">
    <text evidence="1">The sequence shown here is derived from an EMBL/GenBank/DDBJ whole genome shotgun (WGS) entry which is preliminary data.</text>
</comment>